<dbReference type="Pfam" id="PF00632">
    <property type="entry name" value="HECT"/>
    <property type="match status" value="1"/>
</dbReference>
<dbReference type="GO" id="GO:0043161">
    <property type="term" value="P:proteasome-mediated ubiquitin-dependent protein catabolic process"/>
    <property type="evidence" value="ECO:0007669"/>
    <property type="project" value="TreeGrafter"/>
</dbReference>
<comment type="caution">
    <text evidence="5">The sequence shown here is derived from an EMBL/GenBank/DDBJ whole genome shotgun (WGS) entry which is preliminary data.</text>
</comment>
<dbReference type="InterPro" id="IPR035983">
    <property type="entry name" value="Hect_E3_ubiquitin_ligase"/>
</dbReference>
<sequence>MLKMINGEDDVINVESVINIPLLLTNLHGALNHFEQFRVVYTPEELSYTPDDPEFVQNLEVGMMHICLIPAEGETSLQRYTEEGESTLYDPFTTFGELQKDIWPEINAIEEPNEDQGQKLIFYIGGKEQDFNFSLYQALLCHFWRDDNDFHIYQKLWNPDLGGHIITYRRITTNSEKFVESFADMENQSRIILQFVRKIHDLGIGCSVAAFVNNGLDEKLEEQMEDCYGGESPIYLPPWWIHLMLSYPFLFSYQNRCKFFKMAAYWDRNFSGSMADENSFANEVTLIVSRNNILDDAKRLMDQHASNYIELSVKFVDELGIGMGPTSEFYTLVSKEFQKCDLMWRKDISVGLFPCPRLASSIEEVKTKFVLLGQIVGKVIQTGRLLDIHFSKAFYKLILGKELSIYDIQSFEPDLGRILLEFKELVRRKKLTESDLRYKDGSIEDLCLSFVVPGYEDFTSGYKDDVTVDSMNLEDYISFVKDATVGSGVLGQVEAFIEGFNQ</sequence>
<proteinExistence type="predicted"/>
<accession>A0A392M2T9</accession>
<comment type="caution">
    <text evidence="3">Lacks conserved residue(s) required for the propagation of feature annotation.</text>
</comment>
<dbReference type="GO" id="GO:0061630">
    <property type="term" value="F:ubiquitin protein ligase activity"/>
    <property type="evidence" value="ECO:0007669"/>
    <property type="project" value="InterPro"/>
</dbReference>
<feature type="domain" description="HECT" evidence="4">
    <location>
        <begin position="296"/>
        <end position="502"/>
    </location>
</feature>
<organism evidence="5 6">
    <name type="scientific">Trifolium medium</name>
    <dbReference type="NCBI Taxonomy" id="97028"/>
    <lineage>
        <taxon>Eukaryota</taxon>
        <taxon>Viridiplantae</taxon>
        <taxon>Streptophyta</taxon>
        <taxon>Embryophyta</taxon>
        <taxon>Tracheophyta</taxon>
        <taxon>Spermatophyta</taxon>
        <taxon>Magnoliopsida</taxon>
        <taxon>eudicotyledons</taxon>
        <taxon>Gunneridae</taxon>
        <taxon>Pentapetalae</taxon>
        <taxon>rosids</taxon>
        <taxon>fabids</taxon>
        <taxon>Fabales</taxon>
        <taxon>Fabaceae</taxon>
        <taxon>Papilionoideae</taxon>
        <taxon>50 kb inversion clade</taxon>
        <taxon>NPAAA clade</taxon>
        <taxon>Hologalegina</taxon>
        <taxon>IRL clade</taxon>
        <taxon>Trifolieae</taxon>
        <taxon>Trifolium</taxon>
    </lineage>
</organism>
<evidence type="ECO:0000313" key="6">
    <source>
        <dbReference type="Proteomes" id="UP000265520"/>
    </source>
</evidence>
<dbReference type="Gene3D" id="3.90.1750.10">
    <property type="entry name" value="Hect, E3 ligase catalytic domains"/>
    <property type="match status" value="1"/>
</dbReference>
<dbReference type="PROSITE" id="PS50237">
    <property type="entry name" value="HECT"/>
    <property type="match status" value="1"/>
</dbReference>
<evidence type="ECO:0000256" key="1">
    <source>
        <dbReference type="ARBA" id="ARBA00022679"/>
    </source>
</evidence>
<dbReference type="InterPro" id="IPR000569">
    <property type="entry name" value="HECT_dom"/>
</dbReference>
<dbReference type="EMBL" id="LXQA010002124">
    <property type="protein sequence ID" value="MCH81298.1"/>
    <property type="molecule type" value="Genomic_DNA"/>
</dbReference>
<dbReference type="InterPro" id="IPR045322">
    <property type="entry name" value="HECTD1/TRIP12-like"/>
</dbReference>
<keyword evidence="6" id="KW-1185">Reference proteome</keyword>
<keyword evidence="2 3" id="KW-0833">Ubl conjugation pathway</keyword>
<dbReference type="PANTHER" id="PTHR45670">
    <property type="entry name" value="E3 UBIQUITIN-PROTEIN LIGASE TRIP12"/>
    <property type="match status" value="1"/>
</dbReference>
<dbReference type="GO" id="GO:0000209">
    <property type="term" value="P:protein polyubiquitination"/>
    <property type="evidence" value="ECO:0007669"/>
    <property type="project" value="TreeGrafter"/>
</dbReference>
<evidence type="ECO:0000256" key="2">
    <source>
        <dbReference type="ARBA" id="ARBA00022786"/>
    </source>
</evidence>
<name>A0A392M2T9_9FABA</name>
<protein>
    <submittedName>
        <fullName evidence="5">E3 ubiquitin-protein ligase UPL4-like</fullName>
    </submittedName>
</protein>
<gene>
    <name evidence="5" type="ORF">A2U01_0002083</name>
</gene>
<feature type="non-terminal residue" evidence="5">
    <location>
        <position position="502"/>
    </location>
</feature>
<evidence type="ECO:0000256" key="3">
    <source>
        <dbReference type="PROSITE-ProRule" id="PRU00104"/>
    </source>
</evidence>
<dbReference type="Proteomes" id="UP000265520">
    <property type="component" value="Unassembled WGS sequence"/>
</dbReference>
<evidence type="ECO:0000313" key="5">
    <source>
        <dbReference type="EMBL" id="MCH81298.1"/>
    </source>
</evidence>
<dbReference type="SUPFAM" id="SSF56204">
    <property type="entry name" value="Hect, E3 ligase catalytic domain"/>
    <property type="match status" value="1"/>
</dbReference>
<evidence type="ECO:0000259" key="4">
    <source>
        <dbReference type="PROSITE" id="PS50237"/>
    </source>
</evidence>
<dbReference type="AlphaFoldDB" id="A0A392M2T9"/>
<reference evidence="5 6" key="1">
    <citation type="journal article" date="2018" name="Front. Plant Sci.">
        <title>Red Clover (Trifolium pratense) and Zigzag Clover (T. medium) - A Picture of Genomic Similarities and Differences.</title>
        <authorList>
            <person name="Dluhosova J."/>
            <person name="Istvanek J."/>
            <person name="Nedelnik J."/>
            <person name="Repkova J."/>
        </authorList>
    </citation>
    <scope>NUCLEOTIDE SEQUENCE [LARGE SCALE GENOMIC DNA]</scope>
    <source>
        <strain evidence="6">cv. 10/8</strain>
        <tissue evidence="5">Leaf</tissue>
    </source>
</reference>
<keyword evidence="1" id="KW-0808">Transferase</keyword>
<dbReference type="PANTHER" id="PTHR45670:SF10">
    <property type="entry name" value="E3 UBIQUITIN-PROTEIN LIGASE UPL4"/>
    <property type="match status" value="1"/>
</dbReference>